<reference evidence="5" key="2">
    <citation type="submission" date="2024-10" db="UniProtKB">
        <authorList>
            <consortium name="EnsemblProtists"/>
        </authorList>
    </citation>
    <scope>IDENTIFICATION</scope>
</reference>
<dbReference type="InterPro" id="IPR011009">
    <property type="entry name" value="Kinase-like_dom_sf"/>
</dbReference>
<evidence type="ECO:0000313" key="6">
    <source>
        <dbReference type="Proteomes" id="UP000013827"/>
    </source>
</evidence>
<keyword evidence="1" id="KW-0808">Transferase</keyword>
<organism evidence="5 6">
    <name type="scientific">Emiliania huxleyi (strain CCMP1516)</name>
    <dbReference type="NCBI Taxonomy" id="280463"/>
    <lineage>
        <taxon>Eukaryota</taxon>
        <taxon>Haptista</taxon>
        <taxon>Haptophyta</taxon>
        <taxon>Prymnesiophyceae</taxon>
        <taxon>Isochrysidales</taxon>
        <taxon>Noelaerhabdaceae</taxon>
        <taxon>Emiliania</taxon>
    </lineage>
</organism>
<dbReference type="InterPro" id="IPR036940">
    <property type="entry name" value="PI3/4_kinase_cat_sf"/>
</dbReference>
<dbReference type="InterPro" id="IPR000403">
    <property type="entry name" value="PI3/4_kinase_cat_dom"/>
</dbReference>
<dbReference type="GO" id="GO:0048015">
    <property type="term" value="P:phosphatidylinositol-mediated signaling"/>
    <property type="evidence" value="ECO:0007669"/>
    <property type="project" value="TreeGrafter"/>
</dbReference>
<dbReference type="GO" id="GO:0005737">
    <property type="term" value="C:cytoplasm"/>
    <property type="evidence" value="ECO:0007669"/>
    <property type="project" value="TreeGrafter"/>
</dbReference>
<dbReference type="SMART" id="SM00146">
    <property type="entry name" value="PI3Kc"/>
    <property type="match status" value="1"/>
</dbReference>
<evidence type="ECO:0000256" key="3">
    <source>
        <dbReference type="SAM" id="MobiDB-lite"/>
    </source>
</evidence>
<reference evidence="6" key="1">
    <citation type="journal article" date="2013" name="Nature">
        <title>Pan genome of the phytoplankton Emiliania underpins its global distribution.</title>
        <authorList>
            <person name="Read B.A."/>
            <person name="Kegel J."/>
            <person name="Klute M.J."/>
            <person name="Kuo A."/>
            <person name="Lefebvre S.C."/>
            <person name="Maumus F."/>
            <person name="Mayer C."/>
            <person name="Miller J."/>
            <person name="Monier A."/>
            <person name="Salamov A."/>
            <person name="Young J."/>
            <person name="Aguilar M."/>
            <person name="Claverie J.M."/>
            <person name="Frickenhaus S."/>
            <person name="Gonzalez K."/>
            <person name="Herman E.K."/>
            <person name="Lin Y.C."/>
            <person name="Napier J."/>
            <person name="Ogata H."/>
            <person name="Sarno A.F."/>
            <person name="Shmutz J."/>
            <person name="Schroeder D."/>
            <person name="de Vargas C."/>
            <person name="Verret F."/>
            <person name="von Dassow P."/>
            <person name="Valentin K."/>
            <person name="Van de Peer Y."/>
            <person name="Wheeler G."/>
            <person name="Dacks J.B."/>
            <person name="Delwiche C.F."/>
            <person name="Dyhrman S.T."/>
            <person name="Glockner G."/>
            <person name="John U."/>
            <person name="Richards T."/>
            <person name="Worden A.Z."/>
            <person name="Zhang X."/>
            <person name="Grigoriev I.V."/>
            <person name="Allen A.E."/>
            <person name="Bidle K."/>
            <person name="Borodovsky M."/>
            <person name="Bowler C."/>
            <person name="Brownlee C."/>
            <person name="Cock J.M."/>
            <person name="Elias M."/>
            <person name="Gladyshev V.N."/>
            <person name="Groth M."/>
            <person name="Guda C."/>
            <person name="Hadaegh A."/>
            <person name="Iglesias-Rodriguez M.D."/>
            <person name="Jenkins J."/>
            <person name="Jones B.M."/>
            <person name="Lawson T."/>
            <person name="Leese F."/>
            <person name="Lindquist E."/>
            <person name="Lobanov A."/>
            <person name="Lomsadze A."/>
            <person name="Malik S.B."/>
            <person name="Marsh M.E."/>
            <person name="Mackinder L."/>
            <person name="Mock T."/>
            <person name="Mueller-Roeber B."/>
            <person name="Pagarete A."/>
            <person name="Parker M."/>
            <person name="Probert I."/>
            <person name="Quesneville H."/>
            <person name="Raines C."/>
            <person name="Rensing S.A."/>
            <person name="Riano-Pachon D.M."/>
            <person name="Richier S."/>
            <person name="Rokitta S."/>
            <person name="Shiraiwa Y."/>
            <person name="Soanes D.M."/>
            <person name="van der Giezen M."/>
            <person name="Wahlund T.M."/>
            <person name="Williams B."/>
            <person name="Wilson W."/>
            <person name="Wolfe G."/>
            <person name="Wurch L.L."/>
        </authorList>
    </citation>
    <scope>NUCLEOTIDE SEQUENCE</scope>
</reference>
<dbReference type="Gene3D" id="3.30.1010.10">
    <property type="entry name" value="Phosphatidylinositol 3-kinase Catalytic Subunit, Chain A, domain 4"/>
    <property type="match status" value="1"/>
</dbReference>
<dbReference type="EnsemblProtists" id="EOD39608">
    <property type="protein sequence ID" value="EOD39608"/>
    <property type="gene ID" value="EMIHUDRAFT_62719"/>
</dbReference>
<evidence type="ECO:0000256" key="1">
    <source>
        <dbReference type="ARBA" id="ARBA00022679"/>
    </source>
</evidence>
<dbReference type="RefSeq" id="XP_005792037.1">
    <property type="nucleotide sequence ID" value="XM_005791980.1"/>
</dbReference>
<feature type="compositionally biased region" description="Acidic residues" evidence="3">
    <location>
        <begin position="1"/>
        <end position="10"/>
    </location>
</feature>
<dbReference type="InterPro" id="IPR018936">
    <property type="entry name" value="PI3/4_kinase_CS"/>
</dbReference>
<dbReference type="HOGENOM" id="CLU_002446_0_0_1"/>
<evidence type="ECO:0000259" key="4">
    <source>
        <dbReference type="PROSITE" id="PS50290"/>
    </source>
</evidence>
<dbReference type="STRING" id="2903.R1DVZ7"/>
<dbReference type="Proteomes" id="UP000013827">
    <property type="component" value="Unassembled WGS sequence"/>
</dbReference>
<proteinExistence type="predicted"/>
<dbReference type="PROSITE" id="PS50290">
    <property type="entry name" value="PI3_4_KINASE_3"/>
    <property type="match status" value="1"/>
</dbReference>
<name>A0A0D3KV23_EMIH1</name>
<feature type="region of interest" description="Disordered" evidence="3">
    <location>
        <begin position="1"/>
        <end position="55"/>
    </location>
</feature>
<dbReference type="GO" id="GO:0016020">
    <property type="term" value="C:membrane"/>
    <property type="evidence" value="ECO:0007669"/>
    <property type="project" value="TreeGrafter"/>
</dbReference>
<dbReference type="GO" id="GO:0046854">
    <property type="term" value="P:phosphatidylinositol phosphate biosynthetic process"/>
    <property type="evidence" value="ECO:0007669"/>
    <property type="project" value="InterPro"/>
</dbReference>
<sequence>MRRSDAEDEAPPPPSDVAARLGGAAAAAAAEAGSAEGVADGAGGAAARGGRASREEVGRVGSLDQLYGEPWADKVERIRRASPHGRRSGWALVPLLSKANDDVRQEVFVMQLLRLLERAFPAPLWLRPYAILSTGPRSGLIEFSPNTQSLHALKKLPRFGSLEEHFLDHYGDASSPRGAAARHNFVSSLAAYSIATYLLGVKDRHNGNILLDRDGHLIHIDFGFVLGRAPGGRAALEAAVPFKLTREMVGVLGGPTAPLFTETLVDLCTSALRAARAHADSLLALIEMTGYRSDMLCFASGVETPLRQARRAAIGTAGASAPPAHASAALVRAAQVRDRLMLEVPEEQLRERVEQLVSLSYNNVYTRAYDEFQRWSNGIAC</sequence>
<dbReference type="PaxDb" id="2903-EOD39608"/>
<keyword evidence="6" id="KW-1185">Reference proteome</keyword>
<evidence type="ECO:0000256" key="2">
    <source>
        <dbReference type="ARBA" id="ARBA00022777"/>
    </source>
</evidence>
<dbReference type="SUPFAM" id="SSF56112">
    <property type="entry name" value="Protein kinase-like (PK-like)"/>
    <property type="match status" value="1"/>
</dbReference>
<dbReference type="KEGG" id="ehx:EMIHUDRAFT_62719"/>
<dbReference type="OMA" id="WSNGIAC"/>
<dbReference type="GeneID" id="17284879"/>
<dbReference type="AlphaFoldDB" id="A0A0D3KV23"/>
<evidence type="ECO:0000313" key="5">
    <source>
        <dbReference type="EnsemblProtists" id="EOD39608"/>
    </source>
</evidence>
<dbReference type="PROSITE" id="PS00916">
    <property type="entry name" value="PI3_4_KINASE_2"/>
    <property type="match status" value="1"/>
</dbReference>
<dbReference type="eggNOG" id="KOG0903">
    <property type="taxonomic scope" value="Eukaryota"/>
</dbReference>
<dbReference type="InterPro" id="IPR015433">
    <property type="entry name" value="PI3/4_kinase"/>
</dbReference>
<protein>
    <recommendedName>
        <fullName evidence="4">PI3K/PI4K catalytic domain-containing protein</fullName>
    </recommendedName>
</protein>
<dbReference type="Pfam" id="PF00454">
    <property type="entry name" value="PI3_PI4_kinase"/>
    <property type="match status" value="1"/>
</dbReference>
<dbReference type="GO" id="GO:0004430">
    <property type="term" value="F:1-phosphatidylinositol 4-kinase activity"/>
    <property type="evidence" value="ECO:0007669"/>
    <property type="project" value="TreeGrafter"/>
</dbReference>
<feature type="compositionally biased region" description="Low complexity" evidence="3">
    <location>
        <begin position="16"/>
        <end position="39"/>
    </location>
</feature>
<accession>A0A0D3KV23</accession>
<dbReference type="PANTHER" id="PTHR10048:SF22">
    <property type="entry name" value="PHOSPHATIDYLINOSITOL 4-KINASE BETA"/>
    <property type="match status" value="1"/>
</dbReference>
<keyword evidence="2" id="KW-0418">Kinase</keyword>
<dbReference type="PANTHER" id="PTHR10048">
    <property type="entry name" value="PHOSPHATIDYLINOSITOL KINASE"/>
    <property type="match status" value="1"/>
</dbReference>
<dbReference type="Gene3D" id="1.10.1070.11">
    <property type="entry name" value="Phosphatidylinositol 3-/4-kinase, catalytic domain"/>
    <property type="match status" value="1"/>
</dbReference>
<feature type="domain" description="PI3K/PI4K catalytic" evidence="4">
    <location>
        <begin position="72"/>
        <end position="365"/>
    </location>
</feature>